<gene>
    <name evidence="2" type="ORF">SAMN05444167_1225</name>
</gene>
<dbReference type="RefSeq" id="WP_083344359.1">
    <property type="nucleotide sequence ID" value="NZ_LT629690.1"/>
</dbReference>
<protein>
    <submittedName>
        <fullName evidence="2">Cytochrome P460</fullName>
    </submittedName>
</protein>
<dbReference type="OrthoDB" id="196738at2"/>
<reference evidence="2 3" key="1">
    <citation type="submission" date="2016-10" db="EMBL/GenBank/DDBJ databases">
        <authorList>
            <person name="de Groot N.N."/>
        </authorList>
    </citation>
    <scope>NUCLEOTIDE SEQUENCE [LARGE SCALE GENOMIC DNA]</scope>
    <source>
        <strain evidence="2 3">GAS232</strain>
    </source>
</reference>
<proteinExistence type="predicted"/>
<dbReference type="InterPro" id="IPR038142">
    <property type="entry name" value="Cytochrome_P460_sp"/>
</dbReference>
<dbReference type="Proteomes" id="UP000182427">
    <property type="component" value="Chromosome I"/>
</dbReference>
<dbReference type="Gene3D" id="3.50.70.20">
    <property type="entry name" value="Cytochrome P460"/>
    <property type="match status" value="1"/>
</dbReference>
<dbReference type="CDD" id="cd20753">
    <property type="entry name" value="cyt_P460_Mc-like"/>
    <property type="match status" value="1"/>
</dbReference>
<accession>A0A1G7HVB6</accession>
<dbReference type="SMART" id="SM01235">
    <property type="entry name" value="Haem_bd"/>
    <property type="match status" value="1"/>
</dbReference>
<evidence type="ECO:0000313" key="3">
    <source>
        <dbReference type="Proteomes" id="UP000182427"/>
    </source>
</evidence>
<dbReference type="InterPro" id="IPR032033">
    <property type="entry name" value="Cytochrome_P460"/>
</dbReference>
<evidence type="ECO:0000259" key="1">
    <source>
        <dbReference type="SMART" id="SM01235"/>
    </source>
</evidence>
<dbReference type="AlphaFoldDB" id="A0A1G7HVB6"/>
<sequence>MLKQLVRVVLVLAVLFLIAQLVRPSIPSKPATAEIHAPENVRQILRKDCYSCHSDERRLAWFDQPEPAYFLVRKDILEAREHLNFSTLGSKPDAVQKATLYEAVNMIQLGAMPLPRFLALHKDARVTPDELATLKDYLSPWGPLPASTDTNAAPAMMPRVALDSVKPEWNGLAFEPTFATWKPISFTDRGDNHTFRFILGNDVAAKAVAEGKISPWPDGAKLAKIAWKQEANADGTLRVGDFIQVELMVKDAQKYASTEGWGWGRWRGLDLKPYGKDASFVKECTSCHLPVKGDDYVYTLPMTAATVPGTEVVNNHSVTLPTSLPYQPLAWKPMTMLSDPVKKTISVLYGNDAALQHGAGAVVALVTWAERDDPHWFGGRIPDSPVRVEFLANGADYQQFAGPQWTKVESAANFVAERKELLLSLKPASLP</sequence>
<dbReference type="Pfam" id="PF16694">
    <property type="entry name" value="Cytochrome_P460"/>
    <property type="match status" value="1"/>
</dbReference>
<dbReference type="Pfam" id="PF14376">
    <property type="entry name" value="Haem_bd"/>
    <property type="match status" value="1"/>
</dbReference>
<evidence type="ECO:0000313" key="2">
    <source>
        <dbReference type="EMBL" id="SDF04410.1"/>
    </source>
</evidence>
<dbReference type="EMBL" id="LT629690">
    <property type="protein sequence ID" value="SDF04410.1"/>
    <property type="molecule type" value="Genomic_DNA"/>
</dbReference>
<name>A0A1G7HVB6_9BACT</name>
<dbReference type="InterPro" id="IPR025992">
    <property type="entry name" value="Haem-bd"/>
</dbReference>
<keyword evidence="3" id="KW-1185">Reference proteome</keyword>
<feature type="domain" description="Haem-binding" evidence="1">
    <location>
        <begin position="13"/>
        <end position="139"/>
    </location>
</feature>
<organism evidence="2 3">
    <name type="scientific">Terriglobus roseus</name>
    <dbReference type="NCBI Taxonomy" id="392734"/>
    <lineage>
        <taxon>Bacteria</taxon>
        <taxon>Pseudomonadati</taxon>
        <taxon>Acidobacteriota</taxon>
        <taxon>Terriglobia</taxon>
        <taxon>Terriglobales</taxon>
        <taxon>Acidobacteriaceae</taxon>
        <taxon>Terriglobus</taxon>
    </lineage>
</organism>